<dbReference type="GO" id="GO:0003677">
    <property type="term" value="F:DNA binding"/>
    <property type="evidence" value="ECO:0007669"/>
    <property type="project" value="InterPro"/>
</dbReference>
<dbReference type="RefSeq" id="WP_185129902.1">
    <property type="nucleotide sequence ID" value="NZ_JACJVO010000018.1"/>
</dbReference>
<dbReference type="EMBL" id="JACJVO010000018">
    <property type="protein sequence ID" value="MBB6732233.1"/>
    <property type="molecule type" value="Genomic_DNA"/>
</dbReference>
<protein>
    <submittedName>
        <fullName evidence="1">Helix-turn-helix domain-containing protein</fullName>
    </submittedName>
</protein>
<dbReference type="Pfam" id="PF13551">
    <property type="entry name" value="HTH_29"/>
    <property type="match status" value="1"/>
</dbReference>
<evidence type="ECO:0000313" key="1">
    <source>
        <dbReference type="EMBL" id="MBB6732233.1"/>
    </source>
</evidence>
<sequence>MNKKYEIRLQEKEREQIEQLLHSGSTSKGIRHRCLVLLLADESQGAIPTQAEIARRAGVSEATVYNAVKDY</sequence>
<name>A0A7X0VXT0_9BACL</name>
<comment type="caution">
    <text evidence="1">The sequence shown here is derived from an EMBL/GenBank/DDBJ whole genome shotgun (WGS) entry which is preliminary data.</text>
</comment>
<gene>
    <name evidence="1" type="ORF">H7C18_15040</name>
</gene>
<dbReference type="InterPro" id="IPR010982">
    <property type="entry name" value="Lambda_DNA-bd_dom_sf"/>
</dbReference>
<accession>A0A7X0VXT0</accession>
<evidence type="ECO:0000313" key="2">
    <source>
        <dbReference type="Proteomes" id="UP000564644"/>
    </source>
</evidence>
<dbReference type="AlphaFoldDB" id="A0A7X0VXT0"/>
<proteinExistence type="predicted"/>
<dbReference type="Proteomes" id="UP000564644">
    <property type="component" value="Unassembled WGS sequence"/>
</dbReference>
<dbReference type="Gene3D" id="1.10.260.40">
    <property type="entry name" value="lambda repressor-like DNA-binding domains"/>
    <property type="match status" value="1"/>
</dbReference>
<reference evidence="1 2" key="1">
    <citation type="submission" date="2020-08" db="EMBL/GenBank/DDBJ databases">
        <title>Cohnella phylogeny.</title>
        <authorList>
            <person name="Dunlap C."/>
        </authorList>
    </citation>
    <scope>NUCLEOTIDE SEQUENCE [LARGE SCALE GENOMIC DNA]</scope>
    <source>
        <strain evidence="1 2">CBP 2801</strain>
    </source>
</reference>
<organism evidence="1 2">
    <name type="scientific">Cohnella zeiphila</name>
    <dbReference type="NCBI Taxonomy" id="2761120"/>
    <lineage>
        <taxon>Bacteria</taxon>
        <taxon>Bacillati</taxon>
        <taxon>Bacillota</taxon>
        <taxon>Bacilli</taxon>
        <taxon>Bacillales</taxon>
        <taxon>Paenibacillaceae</taxon>
        <taxon>Cohnella</taxon>
    </lineage>
</organism>
<keyword evidence="2" id="KW-1185">Reference proteome</keyword>